<dbReference type="EnsemblPlants" id="PGSC0003DMT400087616">
    <property type="protein sequence ID" value="PGSC0003DMT400087616"/>
    <property type="gene ID" value="PGSC0003DMG400037187"/>
</dbReference>
<dbReference type="HOGENOM" id="CLU_755236_0_0_1"/>
<dbReference type="InParanoid" id="M1DE70"/>
<dbReference type="Pfam" id="PF26130">
    <property type="entry name" value="PB1-like"/>
    <property type="match status" value="1"/>
</dbReference>
<proteinExistence type="predicted"/>
<organism evidence="2 3">
    <name type="scientific">Solanum tuberosum</name>
    <name type="common">Potato</name>
    <dbReference type="NCBI Taxonomy" id="4113"/>
    <lineage>
        <taxon>Eukaryota</taxon>
        <taxon>Viridiplantae</taxon>
        <taxon>Streptophyta</taxon>
        <taxon>Embryophyta</taxon>
        <taxon>Tracheophyta</taxon>
        <taxon>Spermatophyta</taxon>
        <taxon>Magnoliopsida</taxon>
        <taxon>eudicotyledons</taxon>
        <taxon>Gunneridae</taxon>
        <taxon>Pentapetalae</taxon>
        <taxon>asterids</taxon>
        <taxon>lamiids</taxon>
        <taxon>Solanales</taxon>
        <taxon>Solanaceae</taxon>
        <taxon>Solanoideae</taxon>
        <taxon>Solaneae</taxon>
        <taxon>Solanum</taxon>
    </lineage>
</organism>
<dbReference type="AlphaFoldDB" id="M1DE70"/>
<evidence type="ECO:0000313" key="2">
    <source>
        <dbReference type="EnsemblPlants" id="PGSC0003DMT400087616"/>
    </source>
</evidence>
<name>M1DE70_SOLTU</name>
<dbReference type="PaxDb" id="4113-PGSC0003DMT400087616"/>
<reference evidence="2" key="2">
    <citation type="submission" date="2015-06" db="UniProtKB">
        <authorList>
            <consortium name="EnsemblPlants"/>
        </authorList>
    </citation>
    <scope>IDENTIFICATION</scope>
    <source>
        <strain evidence="2">DM1-3 516 R44</strain>
    </source>
</reference>
<dbReference type="STRING" id="4113.M1DE70"/>
<dbReference type="PANTHER" id="PTHR33022">
    <property type="entry name" value="DUF1985 DOMAIN-CONTAINING PROTEIN"/>
    <property type="match status" value="1"/>
</dbReference>
<dbReference type="Proteomes" id="UP000011115">
    <property type="component" value="Unassembled WGS sequence"/>
</dbReference>
<reference evidence="3" key="1">
    <citation type="journal article" date="2011" name="Nature">
        <title>Genome sequence and analysis of the tuber crop potato.</title>
        <authorList>
            <consortium name="The Potato Genome Sequencing Consortium"/>
        </authorList>
    </citation>
    <scope>NUCLEOTIDE SEQUENCE [LARGE SCALE GENOMIC DNA]</scope>
    <source>
        <strain evidence="3">cv. DM1-3 516 R44</strain>
    </source>
</reference>
<dbReference type="Gramene" id="PGSC0003DMT400087616">
    <property type="protein sequence ID" value="PGSC0003DMT400087616"/>
    <property type="gene ID" value="PGSC0003DMG400037187"/>
</dbReference>
<accession>M1DE70</accession>
<evidence type="ECO:0000313" key="3">
    <source>
        <dbReference type="Proteomes" id="UP000011115"/>
    </source>
</evidence>
<evidence type="ECO:0000259" key="1">
    <source>
        <dbReference type="Pfam" id="PF26130"/>
    </source>
</evidence>
<dbReference type="PANTHER" id="PTHR33022:SF13">
    <property type="entry name" value="UBIQUITIN-LIKE PROTEASE FAMILY PROFILE DOMAIN-CONTAINING PROTEIN"/>
    <property type="match status" value="1"/>
</dbReference>
<sequence length="367" mass="41398">MMPSKILQSPYLTSFGSSEKGKEKLDDDVRLYFPFKGCEITYQALSNLIDEYKQWVTKGLLKNHANKDCGLYVATFAEFLSDQHKIPPDGFLPEYLRNRYGALLWSYGSEKGKGGYVSENDDPLKPKGLVTPPPEEDLVHIEYELRNLMDIIIVTRFHHGGKFVEGTSSGGLTYIGKSEVEYVGIDKDHFSLMELFFYARDMGYFTVGGFYFKDPTTNNFVLVDNNFSLLKLIKDLGDGDFLDLYIQHVVDEVEIIKDGVPTGYLCGPTVGEIINEDGVENSHNINVDEGAQSENINVEVGVDDASDLEVWLLFFGGEESKKLEKMSLKASPYSLRDAERNYNLAREIKFQAKHSVPSLHRGEGFLN</sequence>
<feature type="domain" description="PB1-like" evidence="1">
    <location>
        <begin position="152"/>
        <end position="248"/>
    </location>
</feature>
<keyword evidence="3" id="KW-1185">Reference proteome</keyword>
<protein>
    <submittedName>
        <fullName evidence="2">Ulp1 protease family, C-terminal catalytic domain containing protein</fullName>
    </submittedName>
</protein>
<dbReference type="InterPro" id="IPR058594">
    <property type="entry name" value="PB1-like_dom_pln"/>
</dbReference>